<evidence type="ECO:0000313" key="3">
    <source>
        <dbReference type="Proteomes" id="UP000655443"/>
    </source>
</evidence>
<organism evidence="2 3">
    <name type="scientific">Streptomyces alanosinicus</name>
    <dbReference type="NCBI Taxonomy" id="68171"/>
    <lineage>
        <taxon>Bacteria</taxon>
        <taxon>Bacillati</taxon>
        <taxon>Actinomycetota</taxon>
        <taxon>Actinomycetes</taxon>
        <taxon>Kitasatosporales</taxon>
        <taxon>Streptomycetaceae</taxon>
        <taxon>Streptomyces</taxon>
    </lineage>
</organism>
<gene>
    <name evidence="2" type="ORF">GCM10010339_91180</name>
</gene>
<feature type="region of interest" description="Disordered" evidence="1">
    <location>
        <begin position="55"/>
        <end position="84"/>
    </location>
</feature>
<comment type="caution">
    <text evidence="2">The sequence shown here is derived from an EMBL/GenBank/DDBJ whole genome shotgun (WGS) entry which is preliminary data.</text>
</comment>
<reference evidence="2" key="1">
    <citation type="journal article" date="2014" name="Int. J. Syst. Evol. Microbiol.">
        <title>Complete genome sequence of Corynebacterium casei LMG S-19264T (=DSM 44701T), isolated from a smear-ripened cheese.</title>
        <authorList>
            <consortium name="US DOE Joint Genome Institute (JGI-PGF)"/>
            <person name="Walter F."/>
            <person name="Albersmeier A."/>
            <person name="Kalinowski J."/>
            <person name="Ruckert C."/>
        </authorList>
    </citation>
    <scope>NUCLEOTIDE SEQUENCE</scope>
    <source>
        <strain evidence="2">JCM 4714</strain>
    </source>
</reference>
<accession>A0A919D9I1</accession>
<reference evidence="2" key="2">
    <citation type="submission" date="2020-09" db="EMBL/GenBank/DDBJ databases">
        <authorList>
            <person name="Sun Q."/>
            <person name="Ohkuma M."/>
        </authorList>
    </citation>
    <scope>NUCLEOTIDE SEQUENCE</scope>
    <source>
        <strain evidence="2">JCM 4714</strain>
    </source>
</reference>
<evidence type="ECO:0000256" key="1">
    <source>
        <dbReference type="SAM" id="MobiDB-lite"/>
    </source>
</evidence>
<keyword evidence="3" id="KW-1185">Reference proteome</keyword>
<dbReference type="EMBL" id="BMVG01000067">
    <property type="protein sequence ID" value="GHE15701.1"/>
    <property type="molecule type" value="Genomic_DNA"/>
</dbReference>
<dbReference type="AlphaFoldDB" id="A0A919D9I1"/>
<sequence>MPGGDMRFGELGLAHAGVEYITARTTGGLVTGVRPAARVARVLLLAAFLSASRAPVLGPNRRGPAASGHSAERELGDAEWISVR</sequence>
<evidence type="ECO:0000313" key="2">
    <source>
        <dbReference type="EMBL" id="GHE15701.1"/>
    </source>
</evidence>
<proteinExistence type="predicted"/>
<protein>
    <submittedName>
        <fullName evidence="2">Uncharacterized protein</fullName>
    </submittedName>
</protein>
<dbReference type="Proteomes" id="UP000655443">
    <property type="component" value="Unassembled WGS sequence"/>
</dbReference>
<name>A0A919D9I1_9ACTN</name>